<dbReference type="Pfam" id="PF13468">
    <property type="entry name" value="Glyoxalase_3"/>
    <property type="match status" value="1"/>
</dbReference>
<dbReference type="InterPro" id="IPR029068">
    <property type="entry name" value="Glyas_Bleomycin-R_OHBP_Dase"/>
</dbReference>
<feature type="compositionally biased region" description="Polar residues" evidence="1">
    <location>
        <begin position="187"/>
        <end position="196"/>
    </location>
</feature>
<feature type="region of interest" description="Disordered" evidence="1">
    <location>
        <begin position="169"/>
        <end position="196"/>
    </location>
</feature>
<evidence type="ECO:0000313" key="3">
    <source>
        <dbReference type="EMBL" id="HJG79643.1"/>
    </source>
</evidence>
<organism evidence="3 4">
    <name type="scientific">Brevibacterium senegalense</name>
    <dbReference type="NCBI Taxonomy" id="1033736"/>
    <lineage>
        <taxon>Bacteria</taxon>
        <taxon>Bacillati</taxon>
        <taxon>Actinomycetota</taxon>
        <taxon>Actinomycetes</taxon>
        <taxon>Micrococcales</taxon>
        <taxon>Brevibacteriaceae</taxon>
        <taxon>Brevibacterium</taxon>
    </lineage>
</organism>
<dbReference type="Proteomes" id="UP000784435">
    <property type="component" value="Unassembled WGS sequence"/>
</dbReference>
<dbReference type="Gene3D" id="3.10.180.10">
    <property type="entry name" value="2,3-Dihydroxybiphenyl 1,2-Dioxygenase, domain 1"/>
    <property type="match status" value="1"/>
</dbReference>
<dbReference type="AlphaFoldDB" id="A0A921MCS0"/>
<reference evidence="3" key="1">
    <citation type="journal article" date="2021" name="PeerJ">
        <title>Extensive microbial diversity within the chicken gut microbiome revealed by metagenomics and culture.</title>
        <authorList>
            <person name="Gilroy R."/>
            <person name="Ravi A."/>
            <person name="Getino M."/>
            <person name="Pursley I."/>
            <person name="Horton D.L."/>
            <person name="Alikhan N.F."/>
            <person name="Baker D."/>
            <person name="Gharbi K."/>
            <person name="Hall N."/>
            <person name="Watson M."/>
            <person name="Adriaenssens E.M."/>
            <person name="Foster-Nyarko E."/>
            <person name="Jarju S."/>
            <person name="Secka A."/>
            <person name="Antonio M."/>
            <person name="Oren A."/>
            <person name="Chaudhuri R.R."/>
            <person name="La Ragione R."/>
            <person name="Hildebrand F."/>
            <person name="Pallen M.J."/>
        </authorList>
    </citation>
    <scope>NUCLEOTIDE SEQUENCE</scope>
    <source>
        <strain evidence="3">ChiGjej5B5-7349</strain>
    </source>
</reference>
<dbReference type="SUPFAM" id="SSF54593">
    <property type="entry name" value="Glyoxalase/Bleomycin resistance protein/Dihydroxybiphenyl dioxygenase"/>
    <property type="match status" value="1"/>
</dbReference>
<dbReference type="PANTHER" id="PTHR40265">
    <property type="entry name" value="BLL2707 PROTEIN"/>
    <property type="match status" value="1"/>
</dbReference>
<accession>A0A921MCS0</accession>
<comment type="caution">
    <text evidence="3">The sequence shown here is derived from an EMBL/GenBank/DDBJ whole genome shotgun (WGS) entry which is preliminary data.</text>
</comment>
<evidence type="ECO:0000313" key="4">
    <source>
        <dbReference type="Proteomes" id="UP000784435"/>
    </source>
</evidence>
<protein>
    <submittedName>
        <fullName evidence="3">VOC family protein</fullName>
    </submittedName>
</protein>
<dbReference type="PANTHER" id="PTHR40265:SF1">
    <property type="entry name" value="GLYOXALASE-LIKE DOMAIN-CONTAINING PROTEIN"/>
    <property type="match status" value="1"/>
</dbReference>
<dbReference type="EMBL" id="DYUK01000091">
    <property type="protein sequence ID" value="HJG79643.1"/>
    <property type="molecule type" value="Genomic_DNA"/>
</dbReference>
<feature type="domain" description="Glyoxalase-like" evidence="2">
    <location>
        <begin position="10"/>
        <end position="168"/>
    </location>
</feature>
<name>A0A921MCS0_9MICO</name>
<evidence type="ECO:0000259" key="2">
    <source>
        <dbReference type="Pfam" id="PF13468"/>
    </source>
</evidence>
<evidence type="ECO:0000256" key="1">
    <source>
        <dbReference type="SAM" id="MobiDB-lite"/>
    </source>
</evidence>
<gene>
    <name evidence="3" type="ORF">K8V08_04440</name>
</gene>
<proteinExistence type="predicted"/>
<reference evidence="3" key="2">
    <citation type="submission" date="2021-09" db="EMBL/GenBank/DDBJ databases">
        <authorList>
            <person name="Gilroy R."/>
        </authorList>
    </citation>
    <scope>NUCLEOTIDE SEQUENCE</scope>
    <source>
        <strain evidence="3">ChiGjej5B5-7349</strain>
    </source>
</reference>
<dbReference type="InterPro" id="IPR025870">
    <property type="entry name" value="Glyoxalase-like_dom"/>
</dbReference>
<sequence>MTAPGVVRTFDHLVVAVPDLAAGVREFEELTGVRTTPGGSYPGRGTANHIVPLVPRGWAGEPLTYLEILGPDPQQDPELAARSLPGVTRILAQRWAVHPDDLDATVAAAEQAEVDFGQVFDMSRNTPDGGLLEWRLTRRTPLAHGGAQPFLIDWGTSQHPADTLREAAATSYEAAGDAGREPAGASADTTDGSSSQPGLVLERLEFFGPDPEVLREAIRVLTGETVDVAQAPEPGVRAVISGPAGECVID</sequence>